<name>A0A2U1TV16_9GAMM</name>
<proteinExistence type="predicted"/>
<dbReference type="AlphaFoldDB" id="A0A2U1TV16"/>
<dbReference type="RefSeq" id="WP_109053931.1">
    <property type="nucleotide sequence ID" value="NZ_QDKJ01000005.1"/>
</dbReference>
<accession>A0A2U1TV16</accession>
<organism evidence="1 2">
    <name type="scientific">Brenneria roseae subsp. americana</name>
    <dbReference type="NCBI Taxonomy" id="1508507"/>
    <lineage>
        <taxon>Bacteria</taxon>
        <taxon>Pseudomonadati</taxon>
        <taxon>Pseudomonadota</taxon>
        <taxon>Gammaproteobacteria</taxon>
        <taxon>Enterobacterales</taxon>
        <taxon>Pectobacteriaceae</taxon>
        <taxon>Brenneria</taxon>
    </lineage>
</organism>
<reference evidence="1 2" key="1">
    <citation type="submission" date="2018-04" db="EMBL/GenBank/DDBJ databases">
        <title>Brenneria corticis sp.nov.</title>
        <authorList>
            <person name="Li Y."/>
        </authorList>
    </citation>
    <scope>NUCLEOTIDE SEQUENCE [LARGE SCALE GENOMIC DNA]</scope>
    <source>
        <strain evidence="1 2">LMG 27715</strain>
    </source>
</reference>
<comment type="caution">
    <text evidence="1">The sequence shown here is derived from an EMBL/GenBank/DDBJ whole genome shotgun (WGS) entry which is preliminary data.</text>
</comment>
<dbReference type="Proteomes" id="UP000245138">
    <property type="component" value="Unassembled WGS sequence"/>
</dbReference>
<keyword evidence="2" id="KW-1185">Reference proteome</keyword>
<evidence type="ECO:0000313" key="1">
    <source>
        <dbReference type="EMBL" id="PWC13265.1"/>
    </source>
</evidence>
<dbReference type="OrthoDB" id="6848467at2"/>
<sequence>MKENQFLGLIKFFRNEDFLEKLIEGCFYCIPPEVYRLAKQEGVSDKFESCSFSYRKSRGDDDIKLKINDIELTDVHGVTVHNAQQRDAWMHCWFTLRLPKDENSLSQLIQDIEKMKYQFGGHYAFIPPLNLKELLDRLKKHSKLPFSSSEVKYTGDSSLWGNTCKSLEYSYQREYRFVFGECSVIETTPYIINIESGLDDLILKNPDIKLKSNDNKHVWLDLSA</sequence>
<evidence type="ECO:0000313" key="2">
    <source>
        <dbReference type="Proteomes" id="UP000245138"/>
    </source>
</evidence>
<dbReference type="EMBL" id="QDKJ01000005">
    <property type="protein sequence ID" value="PWC13265.1"/>
    <property type="molecule type" value="Genomic_DNA"/>
</dbReference>
<protein>
    <submittedName>
        <fullName evidence="1">Uncharacterized protein</fullName>
    </submittedName>
</protein>
<gene>
    <name evidence="1" type="ORF">B4923_08590</name>
</gene>